<dbReference type="EMBL" id="CP136964">
    <property type="protein sequence ID" value="WOS96786.1"/>
    <property type="molecule type" value="Genomic_DNA"/>
</dbReference>
<dbReference type="KEGG" id="nmy:CJ229_003355"/>
<dbReference type="RefSeq" id="WP_068130587.1">
    <property type="nucleotide sequence ID" value="NZ_CP136964.1"/>
</dbReference>
<gene>
    <name evidence="2" type="ORF">CJ229_003355</name>
</gene>
<proteinExistence type="predicted"/>
<dbReference type="InterPro" id="IPR027393">
    <property type="entry name" value="Virus_scaffolding_prot_C"/>
</dbReference>
<keyword evidence="3" id="KW-1185">Reference proteome</keyword>
<evidence type="ECO:0000313" key="2">
    <source>
        <dbReference type="EMBL" id="WOS96786.1"/>
    </source>
</evidence>
<dbReference type="Pfam" id="PF08858">
    <property type="entry name" value="IDEAL"/>
    <property type="match status" value="1"/>
</dbReference>
<dbReference type="Proteomes" id="UP000243626">
    <property type="component" value="Chromosome"/>
</dbReference>
<dbReference type="Gene3D" id="4.10.810.10">
    <property type="entry name" value="Virus Scaffolding Protein, Chain A"/>
    <property type="match status" value="1"/>
</dbReference>
<evidence type="ECO:0000259" key="1">
    <source>
        <dbReference type="SMART" id="SM00914"/>
    </source>
</evidence>
<organism evidence="2 3">
    <name type="scientific">Nosocomiicoccus massiliensis</name>
    <dbReference type="NCBI Taxonomy" id="1232430"/>
    <lineage>
        <taxon>Bacteria</taxon>
        <taxon>Bacillati</taxon>
        <taxon>Bacillota</taxon>
        <taxon>Bacilli</taxon>
        <taxon>Bacillales</taxon>
        <taxon>Staphylococcaceae</taxon>
        <taxon>Nosocomiicoccus</taxon>
    </lineage>
</organism>
<name>A0AAF1BVV7_9STAP</name>
<dbReference type="InterPro" id="IPR014957">
    <property type="entry name" value="IDEAL_dom"/>
</dbReference>
<sequence length="68" mass="7940">MESKSVKLLAQRRAFLQAATDLSADLILEESLNHFKEAHYLQKIEEALLTKNEEMFNEYTELLKNVKN</sequence>
<dbReference type="SMART" id="SM00914">
    <property type="entry name" value="IDEAL"/>
    <property type="match status" value="1"/>
</dbReference>
<protein>
    <submittedName>
        <fullName evidence="2">IDEAL domain-containing protein</fullName>
    </submittedName>
</protein>
<accession>A0AAF1BVV7</accession>
<dbReference type="AlphaFoldDB" id="A0AAF1BVV7"/>
<feature type="domain" description="IDEAL" evidence="1">
    <location>
        <begin position="27"/>
        <end position="63"/>
    </location>
</feature>
<reference evidence="3" key="1">
    <citation type="submission" date="2017-09" db="EMBL/GenBank/DDBJ databases">
        <title>Bacterial strain isolated from the female urinary microbiota.</title>
        <authorList>
            <person name="Thomas-White K."/>
            <person name="Kumar N."/>
            <person name="Forster S."/>
            <person name="Putonti C."/>
            <person name="Lawley T."/>
            <person name="Wolfe A.J."/>
        </authorList>
    </citation>
    <scope>NUCLEOTIDE SEQUENCE [LARGE SCALE GENOMIC DNA]</scope>
    <source>
        <strain evidence="3">UMB0959</strain>
    </source>
</reference>
<evidence type="ECO:0000313" key="3">
    <source>
        <dbReference type="Proteomes" id="UP000243626"/>
    </source>
</evidence>